<gene>
    <name evidence="4" type="ORF">QTN89_26060</name>
</gene>
<dbReference type="RefSeq" id="WP_230775468.1">
    <property type="nucleotide sequence ID" value="NZ_CP141221.1"/>
</dbReference>
<sequence>MPTLTIVSASDSRYLPGLFVTWGSILKFSPSISIDFHLLHDGVNDQEVDQLRSRLSKVRGNFTVTAHQLEDKLFADFPEFFYDSKMPYARLLIPKIIDSDRVLYVDTDFVLTRDVSEFLEVDFQDKAIAVAEEWDYNGADDSMRFADQFPNVADHRYFNSGLLYLNLDRIRAQGSFDQAMKLLVEYTDRCLYYDQTALNVVFAGRCVYLDPNVNYQIKSGHEPDVASLSQLSERGVNLHYVAKTKPWLCTHHSLAHRFYHTVRASLEGDQATAKRCRQSMPVLASCLINGAKGVRLKTTAAIGIGDASGARRIGREHFKHAHLLWRELCDNNKIAAMLRSI</sequence>
<accession>A0ABT7PR10</accession>
<dbReference type="Pfam" id="PF01501">
    <property type="entry name" value="Glyco_transf_8"/>
    <property type="match status" value="1"/>
</dbReference>
<dbReference type="EMBL" id="JASZZN010000028">
    <property type="protein sequence ID" value="MDM4018945.1"/>
    <property type="molecule type" value="Genomic_DNA"/>
</dbReference>
<keyword evidence="5" id="KW-1185">Reference proteome</keyword>
<protein>
    <submittedName>
        <fullName evidence="4">Glycosyltransferase family 8 protein</fullName>
        <ecNumber evidence="4">2.-.-.-</ecNumber>
    </submittedName>
</protein>
<proteinExistence type="predicted"/>
<dbReference type="Gene3D" id="3.90.550.10">
    <property type="entry name" value="Spore Coat Polysaccharide Biosynthesis Protein SpsA, Chain A"/>
    <property type="match status" value="1"/>
</dbReference>
<evidence type="ECO:0000313" key="5">
    <source>
        <dbReference type="Proteomes" id="UP001239462"/>
    </source>
</evidence>
<dbReference type="Proteomes" id="UP001239462">
    <property type="component" value="Unassembled WGS sequence"/>
</dbReference>
<name>A0ABT7PR10_9BACT</name>
<dbReference type="InterPro" id="IPR029044">
    <property type="entry name" value="Nucleotide-diphossugar_trans"/>
</dbReference>
<evidence type="ECO:0000256" key="3">
    <source>
        <dbReference type="ARBA" id="ARBA00022723"/>
    </source>
</evidence>
<keyword evidence="1" id="KW-0328">Glycosyltransferase</keyword>
<dbReference type="EC" id="2.-.-.-" evidence="4"/>
<dbReference type="InterPro" id="IPR002495">
    <property type="entry name" value="Glyco_trans_8"/>
</dbReference>
<dbReference type="CDD" id="cd04194">
    <property type="entry name" value="GT8_A4GalT_like"/>
    <property type="match status" value="1"/>
</dbReference>
<dbReference type="PANTHER" id="PTHR13778:SF47">
    <property type="entry name" value="LIPOPOLYSACCHARIDE 1,3-GALACTOSYLTRANSFERASE"/>
    <property type="match status" value="1"/>
</dbReference>
<keyword evidence="3" id="KW-0479">Metal-binding</keyword>
<evidence type="ECO:0000313" key="4">
    <source>
        <dbReference type="EMBL" id="MDM4018945.1"/>
    </source>
</evidence>
<evidence type="ECO:0000256" key="1">
    <source>
        <dbReference type="ARBA" id="ARBA00022676"/>
    </source>
</evidence>
<dbReference type="SUPFAM" id="SSF53448">
    <property type="entry name" value="Nucleotide-diphospho-sugar transferases"/>
    <property type="match status" value="1"/>
</dbReference>
<dbReference type="InterPro" id="IPR050748">
    <property type="entry name" value="Glycosyltrans_8_dom-fam"/>
</dbReference>
<evidence type="ECO:0000256" key="2">
    <source>
        <dbReference type="ARBA" id="ARBA00022679"/>
    </source>
</evidence>
<dbReference type="PANTHER" id="PTHR13778">
    <property type="entry name" value="GLYCOSYLTRANSFERASE 8 DOMAIN-CONTAINING PROTEIN"/>
    <property type="match status" value="1"/>
</dbReference>
<organism evidence="4 5">
    <name type="scientific">Roseiconus lacunae</name>
    <dbReference type="NCBI Taxonomy" id="2605694"/>
    <lineage>
        <taxon>Bacteria</taxon>
        <taxon>Pseudomonadati</taxon>
        <taxon>Planctomycetota</taxon>
        <taxon>Planctomycetia</taxon>
        <taxon>Pirellulales</taxon>
        <taxon>Pirellulaceae</taxon>
        <taxon>Roseiconus</taxon>
    </lineage>
</organism>
<reference evidence="4 5" key="1">
    <citation type="submission" date="2023-06" db="EMBL/GenBank/DDBJ databases">
        <title>Roseiconus lacunae JC819 isolated from Gulf of Mannar region, Tamil Nadu.</title>
        <authorList>
            <person name="Pk S."/>
            <person name="Ch S."/>
            <person name="Ch V.R."/>
        </authorList>
    </citation>
    <scope>NUCLEOTIDE SEQUENCE [LARGE SCALE GENOMIC DNA]</scope>
    <source>
        <strain evidence="4 5">JC819</strain>
    </source>
</reference>
<comment type="caution">
    <text evidence="4">The sequence shown here is derived from an EMBL/GenBank/DDBJ whole genome shotgun (WGS) entry which is preliminary data.</text>
</comment>
<dbReference type="GO" id="GO:0016740">
    <property type="term" value="F:transferase activity"/>
    <property type="evidence" value="ECO:0007669"/>
    <property type="project" value="UniProtKB-KW"/>
</dbReference>
<keyword evidence="2 4" id="KW-0808">Transferase</keyword>